<evidence type="ECO:0000313" key="1">
    <source>
        <dbReference type="EMBL" id="KIK38266.1"/>
    </source>
</evidence>
<dbReference type="HOGENOM" id="CLU_2980649_0_0_1"/>
<proteinExistence type="predicted"/>
<accession>A0A0D0A938</accession>
<gene>
    <name evidence="1" type="ORF">CY34DRAFT_809518</name>
</gene>
<evidence type="ECO:0000313" key="2">
    <source>
        <dbReference type="Proteomes" id="UP000054485"/>
    </source>
</evidence>
<reference evidence="1 2" key="1">
    <citation type="submission" date="2014-04" db="EMBL/GenBank/DDBJ databases">
        <authorList>
            <consortium name="DOE Joint Genome Institute"/>
            <person name="Kuo A."/>
            <person name="Ruytinx J."/>
            <person name="Rineau F."/>
            <person name="Colpaert J."/>
            <person name="Kohler A."/>
            <person name="Nagy L.G."/>
            <person name="Floudas D."/>
            <person name="Copeland A."/>
            <person name="Barry K.W."/>
            <person name="Cichocki N."/>
            <person name="Veneault-Fourrey C."/>
            <person name="LaButti K."/>
            <person name="Lindquist E.A."/>
            <person name="Lipzen A."/>
            <person name="Lundell T."/>
            <person name="Morin E."/>
            <person name="Murat C."/>
            <person name="Sun H."/>
            <person name="Tunlid A."/>
            <person name="Henrissat B."/>
            <person name="Grigoriev I.V."/>
            <person name="Hibbett D.S."/>
            <person name="Martin F."/>
            <person name="Nordberg H.P."/>
            <person name="Cantor M.N."/>
            <person name="Hua S.X."/>
        </authorList>
    </citation>
    <scope>NUCLEOTIDE SEQUENCE [LARGE SCALE GENOMIC DNA]</scope>
    <source>
        <strain evidence="1 2">UH-Slu-Lm8-n1</strain>
    </source>
</reference>
<keyword evidence="2" id="KW-1185">Reference proteome</keyword>
<name>A0A0D0A938_9AGAM</name>
<dbReference type="Proteomes" id="UP000054485">
    <property type="component" value="Unassembled WGS sequence"/>
</dbReference>
<dbReference type="AlphaFoldDB" id="A0A0D0A938"/>
<reference evidence="2" key="2">
    <citation type="submission" date="2015-01" db="EMBL/GenBank/DDBJ databases">
        <title>Evolutionary Origins and Diversification of the Mycorrhizal Mutualists.</title>
        <authorList>
            <consortium name="DOE Joint Genome Institute"/>
            <consortium name="Mycorrhizal Genomics Consortium"/>
            <person name="Kohler A."/>
            <person name="Kuo A."/>
            <person name="Nagy L.G."/>
            <person name="Floudas D."/>
            <person name="Copeland A."/>
            <person name="Barry K.W."/>
            <person name="Cichocki N."/>
            <person name="Veneault-Fourrey C."/>
            <person name="LaButti K."/>
            <person name="Lindquist E.A."/>
            <person name="Lipzen A."/>
            <person name="Lundell T."/>
            <person name="Morin E."/>
            <person name="Murat C."/>
            <person name="Riley R."/>
            <person name="Ohm R."/>
            <person name="Sun H."/>
            <person name="Tunlid A."/>
            <person name="Henrissat B."/>
            <person name="Grigoriev I.V."/>
            <person name="Hibbett D.S."/>
            <person name="Martin F."/>
        </authorList>
    </citation>
    <scope>NUCLEOTIDE SEQUENCE [LARGE SCALE GENOMIC DNA]</scope>
    <source>
        <strain evidence="2">UH-Slu-Lm8-n1</strain>
    </source>
</reference>
<dbReference type="OrthoDB" id="10621002at2759"/>
<organism evidence="1 2">
    <name type="scientific">Suillus luteus UH-Slu-Lm8-n1</name>
    <dbReference type="NCBI Taxonomy" id="930992"/>
    <lineage>
        <taxon>Eukaryota</taxon>
        <taxon>Fungi</taxon>
        <taxon>Dikarya</taxon>
        <taxon>Basidiomycota</taxon>
        <taxon>Agaricomycotina</taxon>
        <taxon>Agaricomycetes</taxon>
        <taxon>Agaricomycetidae</taxon>
        <taxon>Boletales</taxon>
        <taxon>Suillineae</taxon>
        <taxon>Suillaceae</taxon>
        <taxon>Suillus</taxon>
    </lineage>
</organism>
<dbReference type="EMBL" id="KN835402">
    <property type="protein sequence ID" value="KIK38266.1"/>
    <property type="molecule type" value="Genomic_DNA"/>
</dbReference>
<sequence>MPDSLVEPATVQNRGSKSRITLKLETPANPLGIPLPIASATHVLCPVIPLQKILASSS</sequence>
<dbReference type="InParanoid" id="A0A0D0A938"/>
<protein>
    <submittedName>
        <fullName evidence="1">Uncharacterized protein</fullName>
    </submittedName>
</protein>